<accession>A0AAE0Z8K8</accession>
<evidence type="ECO:0000313" key="1">
    <source>
        <dbReference type="EMBL" id="KAK3764784.1"/>
    </source>
</evidence>
<sequence>MADTDSSLNKKAFLICPYVRLMTASYVAIPTQTTSTPASLEISTQMETAISQHRQQGWEGRVPVAP</sequence>
<dbReference type="EMBL" id="JAWDGP010004397">
    <property type="protein sequence ID" value="KAK3764784.1"/>
    <property type="molecule type" value="Genomic_DNA"/>
</dbReference>
<keyword evidence="2" id="KW-1185">Reference proteome</keyword>
<gene>
    <name evidence="1" type="ORF">RRG08_046424</name>
</gene>
<comment type="caution">
    <text evidence="1">The sequence shown here is derived from an EMBL/GenBank/DDBJ whole genome shotgun (WGS) entry which is preliminary data.</text>
</comment>
<proteinExistence type="predicted"/>
<dbReference type="Proteomes" id="UP001283361">
    <property type="component" value="Unassembled WGS sequence"/>
</dbReference>
<reference evidence="1" key="1">
    <citation type="journal article" date="2023" name="G3 (Bethesda)">
        <title>A reference genome for the long-term kleptoplast-retaining sea slug Elysia crispata morphotype clarki.</title>
        <authorList>
            <person name="Eastman K.E."/>
            <person name="Pendleton A.L."/>
            <person name="Shaikh M.A."/>
            <person name="Suttiyut T."/>
            <person name="Ogas R."/>
            <person name="Tomko P."/>
            <person name="Gavelis G."/>
            <person name="Widhalm J.R."/>
            <person name="Wisecaver J.H."/>
        </authorList>
    </citation>
    <scope>NUCLEOTIDE SEQUENCE</scope>
    <source>
        <strain evidence="1">ECLA1</strain>
    </source>
</reference>
<evidence type="ECO:0000313" key="2">
    <source>
        <dbReference type="Proteomes" id="UP001283361"/>
    </source>
</evidence>
<protein>
    <submittedName>
        <fullName evidence="1">Uncharacterized protein</fullName>
    </submittedName>
</protein>
<organism evidence="1 2">
    <name type="scientific">Elysia crispata</name>
    <name type="common">lettuce slug</name>
    <dbReference type="NCBI Taxonomy" id="231223"/>
    <lineage>
        <taxon>Eukaryota</taxon>
        <taxon>Metazoa</taxon>
        <taxon>Spiralia</taxon>
        <taxon>Lophotrochozoa</taxon>
        <taxon>Mollusca</taxon>
        <taxon>Gastropoda</taxon>
        <taxon>Heterobranchia</taxon>
        <taxon>Euthyneura</taxon>
        <taxon>Panpulmonata</taxon>
        <taxon>Sacoglossa</taxon>
        <taxon>Placobranchoidea</taxon>
        <taxon>Plakobranchidae</taxon>
        <taxon>Elysia</taxon>
    </lineage>
</organism>
<name>A0AAE0Z8K8_9GAST</name>
<dbReference type="AlphaFoldDB" id="A0AAE0Z8K8"/>